<evidence type="ECO:0000256" key="1">
    <source>
        <dbReference type="SAM" id="Phobius"/>
    </source>
</evidence>
<dbReference type="Proteomes" id="UP000615446">
    <property type="component" value="Unassembled WGS sequence"/>
</dbReference>
<organism evidence="2 3">
    <name type="scientific">Rhizophagus clarus</name>
    <dbReference type="NCBI Taxonomy" id="94130"/>
    <lineage>
        <taxon>Eukaryota</taxon>
        <taxon>Fungi</taxon>
        <taxon>Fungi incertae sedis</taxon>
        <taxon>Mucoromycota</taxon>
        <taxon>Glomeromycotina</taxon>
        <taxon>Glomeromycetes</taxon>
        <taxon>Glomerales</taxon>
        <taxon>Glomeraceae</taxon>
        <taxon>Rhizophagus</taxon>
    </lineage>
</organism>
<evidence type="ECO:0000313" key="2">
    <source>
        <dbReference type="EMBL" id="GES85662.1"/>
    </source>
</evidence>
<feature type="transmembrane region" description="Helical" evidence="1">
    <location>
        <begin position="37"/>
        <end position="58"/>
    </location>
</feature>
<keyword evidence="1" id="KW-0812">Transmembrane</keyword>
<reference evidence="2" key="1">
    <citation type="submission" date="2019-10" db="EMBL/GenBank/DDBJ databases">
        <title>Conservation and host-specific expression of non-tandemly repeated heterogenous ribosome RNA gene in arbuscular mycorrhizal fungi.</title>
        <authorList>
            <person name="Maeda T."/>
            <person name="Kobayashi Y."/>
            <person name="Nakagawa T."/>
            <person name="Ezawa T."/>
            <person name="Yamaguchi K."/>
            <person name="Bino T."/>
            <person name="Nishimoto Y."/>
            <person name="Shigenobu S."/>
            <person name="Kawaguchi M."/>
        </authorList>
    </citation>
    <scope>NUCLEOTIDE SEQUENCE</scope>
    <source>
        <strain evidence="2">HR1</strain>
    </source>
</reference>
<protein>
    <recommendedName>
        <fullName evidence="4">Transmembrane protein</fullName>
    </recommendedName>
</protein>
<sequence length="130" mass="14722">MLLTTRYRLHSHCFLFKYSSFFTFEPLTLSSFFLAKMGFYVFTFILLIIIIIITLSTVSSKPVCALDEFSNCNIMTTDNDHVRRSQIVEIEGELDKGSNVQKVSLYERGGNVRRGKGLGRARGGGRGRGR</sequence>
<accession>A0A8H3LC75</accession>
<keyword evidence="1" id="KW-0472">Membrane</keyword>
<comment type="caution">
    <text evidence="2">The sequence shown here is derived from an EMBL/GenBank/DDBJ whole genome shotgun (WGS) entry which is preliminary data.</text>
</comment>
<name>A0A8H3LC75_9GLOM</name>
<keyword evidence="1" id="KW-1133">Transmembrane helix</keyword>
<dbReference type="EMBL" id="BLAL01000156">
    <property type="protein sequence ID" value="GES85662.1"/>
    <property type="molecule type" value="Genomic_DNA"/>
</dbReference>
<dbReference type="AlphaFoldDB" id="A0A8H3LC75"/>
<evidence type="ECO:0008006" key="4">
    <source>
        <dbReference type="Google" id="ProtNLM"/>
    </source>
</evidence>
<gene>
    <name evidence="2" type="ORF">RCL2_001276600</name>
</gene>
<evidence type="ECO:0000313" key="3">
    <source>
        <dbReference type="Proteomes" id="UP000615446"/>
    </source>
</evidence>
<proteinExistence type="predicted"/>